<name>X1CY20_9ZZZZ</name>
<dbReference type="EMBL" id="BART01011838">
    <property type="protein sequence ID" value="GAG89121.1"/>
    <property type="molecule type" value="Genomic_DNA"/>
</dbReference>
<dbReference type="GO" id="GO:0097367">
    <property type="term" value="F:carbohydrate derivative binding"/>
    <property type="evidence" value="ECO:0007669"/>
    <property type="project" value="InterPro"/>
</dbReference>
<dbReference type="InterPro" id="IPR001347">
    <property type="entry name" value="SIS_dom"/>
</dbReference>
<dbReference type="Pfam" id="PF13580">
    <property type="entry name" value="SIS_2"/>
    <property type="match status" value="1"/>
</dbReference>
<proteinExistence type="predicted"/>
<dbReference type="InterPro" id="IPR046348">
    <property type="entry name" value="SIS_dom_sf"/>
</dbReference>
<feature type="non-terminal residue" evidence="2">
    <location>
        <position position="55"/>
    </location>
</feature>
<feature type="domain" description="SIS" evidence="1">
    <location>
        <begin position="9"/>
        <end position="55"/>
    </location>
</feature>
<dbReference type="AlphaFoldDB" id="X1CY20"/>
<comment type="caution">
    <text evidence="2">The sequence shown here is derived from an EMBL/GenBank/DDBJ whole genome shotgun (WGS) entry which is preliminary data.</text>
</comment>
<dbReference type="GO" id="GO:1901135">
    <property type="term" value="P:carbohydrate derivative metabolic process"/>
    <property type="evidence" value="ECO:0007669"/>
    <property type="project" value="InterPro"/>
</dbReference>
<evidence type="ECO:0000313" key="2">
    <source>
        <dbReference type="EMBL" id="GAG89121.1"/>
    </source>
</evidence>
<dbReference type="Gene3D" id="3.40.50.10490">
    <property type="entry name" value="Glucose-6-phosphate isomerase like protein, domain 1"/>
    <property type="match status" value="1"/>
</dbReference>
<organism evidence="2">
    <name type="scientific">marine sediment metagenome</name>
    <dbReference type="NCBI Taxonomy" id="412755"/>
    <lineage>
        <taxon>unclassified sequences</taxon>
        <taxon>metagenomes</taxon>
        <taxon>ecological metagenomes</taxon>
    </lineage>
</organism>
<reference evidence="2" key="1">
    <citation type="journal article" date="2014" name="Front. Microbiol.">
        <title>High frequency of phylogenetically diverse reductive dehalogenase-homologous genes in deep subseafloor sedimentary metagenomes.</title>
        <authorList>
            <person name="Kawai M."/>
            <person name="Futagami T."/>
            <person name="Toyoda A."/>
            <person name="Takaki Y."/>
            <person name="Nishi S."/>
            <person name="Hori S."/>
            <person name="Arai W."/>
            <person name="Tsubouchi T."/>
            <person name="Morono Y."/>
            <person name="Uchiyama I."/>
            <person name="Ito T."/>
            <person name="Fujiyama A."/>
            <person name="Inagaki F."/>
            <person name="Takami H."/>
        </authorList>
    </citation>
    <scope>NUCLEOTIDE SEQUENCE</scope>
    <source>
        <strain evidence="2">Expedition CK06-06</strain>
    </source>
</reference>
<accession>X1CY20</accession>
<dbReference type="SUPFAM" id="SSF53697">
    <property type="entry name" value="SIS domain"/>
    <property type="match status" value="1"/>
</dbReference>
<gene>
    <name evidence="2" type="ORF">S01H4_25000</name>
</gene>
<sequence length="55" mass="5983">MNKLKGAHTYMNAIQSILYQVRGDEINTIDQAASAIVETISADGMVYIFGTGHSH</sequence>
<protein>
    <recommendedName>
        <fullName evidence="1">SIS domain-containing protein</fullName>
    </recommendedName>
</protein>
<evidence type="ECO:0000259" key="1">
    <source>
        <dbReference type="Pfam" id="PF13580"/>
    </source>
</evidence>